<evidence type="ECO:0000256" key="1">
    <source>
        <dbReference type="ARBA" id="ARBA00022801"/>
    </source>
</evidence>
<feature type="short sequence motif" description="GXSXG" evidence="4">
    <location>
        <begin position="43"/>
        <end position="47"/>
    </location>
</feature>
<accession>H5TVB8</accession>
<evidence type="ECO:0000256" key="4">
    <source>
        <dbReference type="PROSITE-ProRule" id="PRU01161"/>
    </source>
</evidence>
<feature type="short sequence motif" description="DGA/G" evidence="4">
    <location>
        <begin position="187"/>
        <end position="189"/>
    </location>
</feature>
<feature type="domain" description="PNPLA" evidence="5">
    <location>
        <begin position="7"/>
        <end position="200"/>
    </location>
</feature>
<name>H5TVB8_9ACTN</name>
<keyword evidence="2 4" id="KW-0442">Lipid degradation</keyword>
<dbReference type="AlphaFoldDB" id="H5TVB8"/>
<dbReference type="PROSITE" id="PS51635">
    <property type="entry name" value="PNPLA"/>
    <property type="match status" value="1"/>
</dbReference>
<organism evidence="6 7">
    <name type="scientific">Gordonia sputi NBRC 100414</name>
    <dbReference type="NCBI Taxonomy" id="1089453"/>
    <lineage>
        <taxon>Bacteria</taxon>
        <taxon>Bacillati</taxon>
        <taxon>Actinomycetota</taxon>
        <taxon>Actinomycetes</taxon>
        <taxon>Mycobacteriales</taxon>
        <taxon>Gordoniaceae</taxon>
        <taxon>Gordonia</taxon>
    </lineage>
</organism>
<evidence type="ECO:0000313" key="6">
    <source>
        <dbReference type="EMBL" id="GAB37426.1"/>
    </source>
</evidence>
<evidence type="ECO:0000313" key="7">
    <source>
        <dbReference type="Proteomes" id="UP000005845"/>
    </source>
</evidence>
<dbReference type="GO" id="GO:0016787">
    <property type="term" value="F:hydrolase activity"/>
    <property type="evidence" value="ECO:0007669"/>
    <property type="project" value="UniProtKB-UniRule"/>
</dbReference>
<dbReference type="PANTHER" id="PTHR14226:SF57">
    <property type="entry name" value="BLR7027 PROTEIN"/>
    <property type="match status" value="1"/>
</dbReference>
<gene>
    <name evidence="6" type="ORF">GOSPT_007_00370</name>
</gene>
<feature type="active site" description="Proton acceptor" evidence="4">
    <location>
        <position position="187"/>
    </location>
</feature>
<feature type="active site" description="Nucleophile" evidence="4">
    <location>
        <position position="45"/>
    </location>
</feature>
<dbReference type="EMBL" id="BAFC01000007">
    <property type="protein sequence ID" value="GAB37426.1"/>
    <property type="molecule type" value="Genomic_DNA"/>
</dbReference>
<keyword evidence="7" id="KW-1185">Reference proteome</keyword>
<comment type="caution">
    <text evidence="6">The sequence shown here is derived from an EMBL/GenBank/DDBJ whole genome shotgun (WGS) entry which is preliminary data.</text>
</comment>
<dbReference type="InterPro" id="IPR002641">
    <property type="entry name" value="PNPLA_dom"/>
</dbReference>
<keyword evidence="3 4" id="KW-0443">Lipid metabolism</keyword>
<feature type="short sequence motif" description="GXGXXG" evidence="4">
    <location>
        <begin position="11"/>
        <end position="16"/>
    </location>
</feature>
<dbReference type="SUPFAM" id="SSF52151">
    <property type="entry name" value="FabD/lysophospholipase-like"/>
    <property type="match status" value="1"/>
</dbReference>
<proteinExistence type="predicted"/>
<evidence type="ECO:0000256" key="3">
    <source>
        <dbReference type="ARBA" id="ARBA00023098"/>
    </source>
</evidence>
<dbReference type="eggNOG" id="COG1752">
    <property type="taxonomic scope" value="Bacteria"/>
</dbReference>
<dbReference type="RefSeq" id="WP_005202059.1">
    <property type="nucleotide sequence ID" value="NZ_BAFC01000007.1"/>
</dbReference>
<evidence type="ECO:0000256" key="2">
    <source>
        <dbReference type="ARBA" id="ARBA00022963"/>
    </source>
</evidence>
<dbReference type="GO" id="GO:0016042">
    <property type="term" value="P:lipid catabolic process"/>
    <property type="evidence" value="ECO:0007669"/>
    <property type="project" value="UniProtKB-UniRule"/>
</dbReference>
<keyword evidence="1 4" id="KW-0378">Hydrolase</keyword>
<protein>
    <recommendedName>
        <fullName evidence="5">PNPLA domain-containing protein</fullName>
    </recommendedName>
</protein>
<dbReference type="PANTHER" id="PTHR14226">
    <property type="entry name" value="NEUROPATHY TARGET ESTERASE/SWISS CHEESE D.MELANOGASTER"/>
    <property type="match status" value="1"/>
</dbReference>
<reference evidence="6 7" key="1">
    <citation type="submission" date="2012-02" db="EMBL/GenBank/DDBJ databases">
        <title>Whole genome shotgun sequence of Gordonia sputi NBRC 100414.</title>
        <authorList>
            <person name="Yoshida I."/>
            <person name="Hosoyama A."/>
            <person name="Tsuchikane K."/>
            <person name="Katsumata H."/>
            <person name="Yamazaki S."/>
            <person name="Fujita N."/>
        </authorList>
    </citation>
    <scope>NUCLEOTIDE SEQUENCE [LARGE SCALE GENOMIC DNA]</scope>
    <source>
        <strain evidence="6 7">NBRC 100414</strain>
    </source>
</reference>
<sequence length="271" mass="27578">MTLSTALVLGGGGLLGIGWMTGVLAALEESDALPAADADVVIGTSAGSATGAAVLQYGSATTLFDAMTRKSRRNAEMTPTGDLAAPMQAFGSIASSTAPDPERAQRFVALSDALSTADPHERRDAVASRLSGTTWPISLRVTALRSDGELVVFAADSGVDLVDAVTASCAVPGIWPTVTIDGATYVDGGSLSPTNAHLAEDVERVIVLAPMVDDPATARPDVAAVLARATVISPSSTTLSRSGDNPFDPDIRGLAAVLGYDDGLEALSLLR</sequence>
<dbReference type="InterPro" id="IPR050301">
    <property type="entry name" value="NTE"/>
</dbReference>
<dbReference type="Gene3D" id="3.40.1090.10">
    <property type="entry name" value="Cytosolic phospholipase A2 catalytic domain"/>
    <property type="match status" value="2"/>
</dbReference>
<dbReference type="Proteomes" id="UP000005845">
    <property type="component" value="Unassembled WGS sequence"/>
</dbReference>
<dbReference type="InterPro" id="IPR016035">
    <property type="entry name" value="Acyl_Trfase/lysoPLipase"/>
</dbReference>
<evidence type="ECO:0000259" key="5">
    <source>
        <dbReference type="PROSITE" id="PS51635"/>
    </source>
</evidence>
<dbReference type="Pfam" id="PF01734">
    <property type="entry name" value="Patatin"/>
    <property type="match status" value="1"/>
</dbReference>